<name>A0A1M4V284_9BACE</name>
<keyword evidence="2" id="KW-1185">Reference proteome</keyword>
<dbReference type="EMBL" id="FQVD01000004">
    <property type="protein sequence ID" value="SHE63065.1"/>
    <property type="molecule type" value="Genomic_DNA"/>
</dbReference>
<dbReference type="Proteomes" id="UP000184436">
    <property type="component" value="Unassembled WGS sequence"/>
</dbReference>
<gene>
    <name evidence="1" type="ORF">SAMN05444349_10468</name>
</gene>
<dbReference type="AlphaFoldDB" id="A0A1M4V284"/>
<proteinExistence type="predicted"/>
<protein>
    <submittedName>
        <fullName evidence="1">Uncharacterized protein</fullName>
    </submittedName>
</protein>
<reference evidence="1 2" key="1">
    <citation type="submission" date="2016-11" db="EMBL/GenBank/DDBJ databases">
        <authorList>
            <person name="Jaros S."/>
            <person name="Januszkiewicz K."/>
            <person name="Wedrychowicz H."/>
        </authorList>
    </citation>
    <scope>NUCLEOTIDE SEQUENCE [LARGE SCALE GENOMIC DNA]</scope>
    <source>
        <strain evidence="1 2">DSM 26883</strain>
    </source>
</reference>
<accession>A0A1M4V284</accession>
<sequence length="41" mass="4787">MYIKYFNPDAILLENKGFSFLIKKMAETILTTSAIPFKKFL</sequence>
<evidence type="ECO:0000313" key="2">
    <source>
        <dbReference type="Proteomes" id="UP000184436"/>
    </source>
</evidence>
<evidence type="ECO:0000313" key="1">
    <source>
        <dbReference type="EMBL" id="SHE63065.1"/>
    </source>
</evidence>
<organism evidence="1 2">
    <name type="scientific">Bacteroides faecichinchillae</name>
    <dbReference type="NCBI Taxonomy" id="871325"/>
    <lineage>
        <taxon>Bacteria</taxon>
        <taxon>Pseudomonadati</taxon>
        <taxon>Bacteroidota</taxon>
        <taxon>Bacteroidia</taxon>
        <taxon>Bacteroidales</taxon>
        <taxon>Bacteroidaceae</taxon>
        <taxon>Bacteroides</taxon>
    </lineage>
</organism>